<proteinExistence type="predicted"/>
<evidence type="ECO:0000313" key="3">
    <source>
        <dbReference type="Proteomes" id="UP000179221"/>
    </source>
</evidence>
<evidence type="ECO:0000313" key="2">
    <source>
        <dbReference type="EMBL" id="OGM26218.1"/>
    </source>
</evidence>
<accession>A0A1F7YI04</accession>
<gene>
    <name evidence="2" type="ORF">A2628_02665</name>
</gene>
<reference evidence="2 3" key="1">
    <citation type="journal article" date="2016" name="Nat. Commun.">
        <title>Thousands of microbial genomes shed light on interconnected biogeochemical processes in an aquifer system.</title>
        <authorList>
            <person name="Anantharaman K."/>
            <person name="Brown C.T."/>
            <person name="Hug L.A."/>
            <person name="Sharon I."/>
            <person name="Castelle C.J."/>
            <person name="Probst A.J."/>
            <person name="Thomas B.C."/>
            <person name="Singh A."/>
            <person name="Wilkins M.J."/>
            <person name="Karaoz U."/>
            <person name="Brodie E.L."/>
            <person name="Williams K.H."/>
            <person name="Hubbard S.S."/>
            <person name="Banfield J.F."/>
        </authorList>
    </citation>
    <scope>NUCLEOTIDE SEQUENCE [LARGE SCALE GENOMIC DNA]</scope>
</reference>
<dbReference type="AlphaFoldDB" id="A0A1F7YI04"/>
<name>A0A1F7YI04_9BACT</name>
<feature type="transmembrane region" description="Helical" evidence="1">
    <location>
        <begin position="87"/>
        <end position="109"/>
    </location>
</feature>
<dbReference type="InterPro" id="IPR043993">
    <property type="entry name" value="T4SS_pilin"/>
</dbReference>
<dbReference type="Proteomes" id="UP000179221">
    <property type="component" value="Unassembled WGS sequence"/>
</dbReference>
<sequence length="126" mass="13029">MEKIIAQVQVTIGPRLNGVGTYGLEGQASSNSPALFSSILTAIVGILTLVAGIWFMFLLISGGIAWMGSGGDKGKLAEARSRMVSGVVGLTIVVAALFLAEILGILVGFEDILNPSNYINTIAPPP</sequence>
<organism evidence="2 3">
    <name type="scientific">Candidatus Woesebacteria bacterium RIFCSPHIGHO2_01_FULL_40_22</name>
    <dbReference type="NCBI Taxonomy" id="1802499"/>
    <lineage>
        <taxon>Bacteria</taxon>
        <taxon>Candidatus Woeseibacteriota</taxon>
    </lineage>
</organism>
<protein>
    <submittedName>
        <fullName evidence="2">Uncharacterized protein</fullName>
    </submittedName>
</protein>
<dbReference type="Pfam" id="PF18895">
    <property type="entry name" value="T4SS_pilin"/>
    <property type="match status" value="1"/>
</dbReference>
<keyword evidence="1" id="KW-1133">Transmembrane helix</keyword>
<keyword evidence="1" id="KW-0812">Transmembrane</keyword>
<evidence type="ECO:0000256" key="1">
    <source>
        <dbReference type="SAM" id="Phobius"/>
    </source>
</evidence>
<feature type="transmembrane region" description="Helical" evidence="1">
    <location>
        <begin position="39"/>
        <end position="66"/>
    </location>
</feature>
<keyword evidence="1" id="KW-0472">Membrane</keyword>
<dbReference type="EMBL" id="MGGL01000015">
    <property type="protein sequence ID" value="OGM26218.1"/>
    <property type="molecule type" value="Genomic_DNA"/>
</dbReference>
<comment type="caution">
    <text evidence="2">The sequence shown here is derived from an EMBL/GenBank/DDBJ whole genome shotgun (WGS) entry which is preliminary data.</text>
</comment>